<gene>
    <name evidence="3" type="ORF">A3F83_01190</name>
</gene>
<feature type="coiled-coil region" evidence="1">
    <location>
        <begin position="57"/>
        <end position="84"/>
    </location>
</feature>
<accession>A0A1F5YZ23</accession>
<feature type="transmembrane region" description="Helical" evidence="2">
    <location>
        <begin position="6"/>
        <end position="23"/>
    </location>
</feature>
<evidence type="ECO:0000256" key="2">
    <source>
        <dbReference type="SAM" id="Phobius"/>
    </source>
</evidence>
<evidence type="ECO:0000313" key="4">
    <source>
        <dbReference type="Proteomes" id="UP000179129"/>
    </source>
</evidence>
<comment type="caution">
    <text evidence="3">The sequence shown here is derived from an EMBL/GenBank/DDBJ whole genome shotgun (WGS) entry which is preliminary data.</text>
</comment>
<organism evidence="3 4">
    <name type="scientific">Candidatus Glassbacteria bacterium RIFCSPLOWO2_12_FULL_58_11</name>
    <dbReference type="NCBI Taxonomy" id="1817867"/>
    <lineage>
        <taxon>Bacteria</taxon>
        <taxon>Candidatus Glassiibacteriota</taxon>
    </lineage>
</organism>
<dbReference type="AlphaFoldDB" id="A0A1F5YZ23"/>
<keyword evidence="2" id="KW-0812">Transmembrane</keyword>
<name>A0A1F5YZ23_9BACT</name>
<evidence type="ECO:0000256" key="1">
    <source>
        <dbReference type="SAM" id="Coils"/>
    </source>
</evidence>
<proteinExistence type="predicted"/>
<reference evidence="3 4" key="1">
    <citation type="journal article" date="2016" name="Nat. Commun.">
        <title>Thousands of microbial genomes shed light on interconnected biogeochemical processes in an aquifer system.</title>
        <authorList>
            <person name="Anantharaman K."/>
            <person name="Brown C.T."/>
            <person name="Hug L.A."/>
            <person name="Sharon I."/>
            <person name="Castelle C.J."/>
            <person name="Probst A.J."/>
            <person name="Thomas B.C."/>
            <person name="Singh A."/>
            <person name="Wilkins M.J."/>
            <person name="Karaoz U."/>
            <person name="Brodie E.L."/>
            <person name="Williams K.H."/>
            <person name="Hubbard S.S."/>
            <person name="Banfield J.F."/>
        </authorList>
    </citation>
    <scope>NUCLEOTIDE SEQUENCE [LARGE SCALE GENOMIC DNA]</scope>
</reference>
<keyword evidence="2" id="KW-1133">Transmembrane helix</keyword>
<keyword evidence="2" id="KW-0472">Membrane</keyword>
<dbReference type="Proteomes" id="UP000179129">
    <property type="component" value="Unassembled WGS sequence"/>
</dbReference>
<sequence length="186" mass="21938">MLMQVIVPGIVILILIVILYIRVSHQRALMEAAAAYEARLREARLIRGLYLQALDKSREVLKESEQLNGNLNALREEIYSLRSEGRDNMRALRHTIQQSTGSALDKRTIEQMKLEFSEKWKYYDVRKRSCRDLRTSVRMVELRKEDILKTELTASQKWLSEKEQVMLLWRELSPKIKITDPHHSFN</sequence>
<dbReference type="EMBL" id="MFIX01000085">
    <property type="protein sequence ID" value="OGG05152.1"/>
    <property type="molecule type" value="Genomic_DNA"/>
</dbReference>
<keyword evidence="1" id="KW-0175">Coiled coil</keyword>
<evidence type="ECO:0000313" key="3">
    <source>
        <dbReference type="EMBL" id="OGG05152.1"/>
    </source>
</evidence>
<protein>
    <submittedName>
        <fullName evidence="3">Uncharacterized protein</fullName>
    </submittedName>
</protein>